<feature type="compositionally biased region" description="Polar residues" evidence="1">
    <location>
        <begin position="474"/>
        <end position="483"/>
    </location>
</feature>
<organism evidence="2 3">
    <name type="scientific">Massariosphaeria phaeospora</name>
    <dbReference type="NCBI Taxonomy" id="100035"/>
    <lineage>
        <taxon>Eukaryota</taxon>
        <taxon>Fungi</taxon>
        <taxon>Dikarya</taxon>
        <taxon>Ascomycota</taxon>
        <taxon>Pezizomycotina</taxon>
        <taxon>Dothideomycetes</taxon>
        <taxon>Pleosporomycetidae</taxon>
        <taxon>Pleosporales</taxon>
        <taxon>Pleosporales incertae sedis</taxon>
        <taxon>Massariosphaeria</taxon>
    </lineage>
</organism>
<dbReference type="AlphaFoldDB" id="A0A7C8M8I9"/>
<feature type="region of interest" description="Disordered" evidence="1">
    <location>
        <begin position="1"/>
        <end position="52"/>
    </location>
</feature>
<feature type="compositionally biased region" description="Pro residues" evidence="1">
    <location>
        <begin position="1"/>
        <end position="15"/>
    </location>
</feature>
<feature type="compositionally biased region" description="Basic and acidic residues" evidence="1">
    <location>
        <begin position="348"/>
        <end position="363"/>
    </location>
</feature>
<sequence length="584" mass="63823">MAPTGTPPPQQPPTPAWSHEEYVPARAFEDGPLEVPKPPPSPRKDSLSPNAAPVIDMNKLIAKFLPPKKPPVAAAVPKTVPKGPNTDRSSKAPHHAPDTRHHGNGRRSGSRERGDCTYLPSARYGHYEPTHRRHNEAASQRSRRSASPRRGFLTHSRPELPYSYPHLITRFADPATYHSLSISELESEARARDLRPSDFANLAHALAHNDALFDEAYSGFEKIDLDAALLRAEAIAKGVPYLDSRVDYSAGDLAWRLADHDAWQAMAAFGKKTEHKKVVEKEDKKESPGKKIELVRQKVSHRSDTDEEDKPPLAPTRATRRPLPPPSDDDHTLSQLVPKKRKLVPTPDTEKATASDPIKDTCKKATATAPIKGTSKKPATATEPKPPIKDTSKKATAAAPAKDTSKKPATATEPKPPRKLKPLKTRKPPPQPANPPSPISKAASAAHSSGSPSTDATEHSASPSTDATERSESHSQAPTAHTTPSPPIAKATRSSRRLHKRSASPFLELPDSYDDSEAKGVSKQGTSKRKRKQRVEETEEENTNEEDEGGSDEDDFIVPDMPAPKKKKRKAAGANRDVKKFFRV</sequence>
<comment type="caution">
    <text evidence="2">The sequence shown here is derived from an EMBL/GenBank/DDBJ whole genome shotgun (WGS) entry which is preliminary data.</text>
</comment>
<evidence type="ECO:0000313" key="3">
    <source>
        <dbReference type="Proteomes" id="UP000481861"/>
    </source>
</evidence>
<dbReference type="EMBL" id="JAADJZ010000010">
    <property type="protein sequence ID" value="KAF2871958.1"/>
    <property type="molecule type" value="Genomic_DNA"/>
</dbReference>
<feature type="compositionally biased region" description="Acidic residues" evidence="1">
    <location>
        <begin position="537"/>
        <end position="557"/>
    </location>
</feature>
<feature type="region of interest" description="Disordered" evidence="1">
    <location>
        <begin position="66"/>
        <end position="157"/>
    </location>
</feature>
<feature type="compositionally biased region" description="Low complexity" evidence="1">
    <location>
        <begin position="71"/>
        <end position="84"/>
    </location>
</feature>
<feature type="region of interest" description="Disordered" evidence="1">
    <location>
        <begin position="273"/>
        <end position="584"/>
    </location>
</feature>
<feature type="compositionally biased region" description="Low complexity" evidence="1">
    <location>
        <begin position="439"/>
        <end position="453"/>
    </location>
</feature>
<protein>
    <submittedName>
        <fullName evidence="2">Uncharacterized protein</fullName>
    </submittedName>
</protein>
<dbReference type="Proteomes" id="UP000481861">
    <property type="component" value="Unassembled WGS sequence"/>
</dbReference>
<feature type="compositionally biased region" description="Basic residues" evidence="1">
    <location>
        <begin position="493"/>
        <end position="502"/>
    </location>
</feature>
<reference evidence="2 3" key="1">
    <citation type="submission" date="2020-01" db="EMBL/GenBank/DDBJ databases">
        <authorList>
            <consortium name="DOE Joint Genome Institute"/>
            <person name="Haridas S."/>
            <person name="Albert R."/>
            <person name="Binder M."/>
            <person name="Bloem J."/>
            <person name="Labutti K."/>
            <person name="Salamov A."/>
            <person name="Andreopoulos B."/>
            <person name="Baker S.E."/>
            <person name="Barry K."/>
            <person name="Bills G."/>
            <person name="Bluhm B.H."/>
            <person name="Cannon C."/>
            <person name="Castanera R."/>
            <person name="Culley D.E."/>
            <person name="Daum C."/>
            <person name="Ezra D."/>
            <person name="Gonzalez J.B."/>
            <person name="Henrissat B."/>
            <person name="Kuo A."/>
            <person name="Liang C."/>
            <person name="Lipzen A."/>
            <person name="Lutzoni F."/>
            <person name="Magnuson J."/>
            <person name="Mondo S."/>
            <person name="Nolan M."/>
            <person name="Ohm R."/>
            <person name="Pangilinan J."/>
            <person name="Park H.-J.H."/>
            <person name="Ramirez L."/>
            <person name="Alfaro M."/>
            <person name="Sun H."/>
            <person name="Tritt A."/>
            <person name="Yoshinaga Y."/>
            <person name="Zwiers L.-H.L."/>
            <person name="Turgeon B.G."/>
            <person name="Goodwin S.B."/>
            <person name="Spatafora J.W."/>
            <person name="Crous P.W."/>
            <person name="Grigoriev I.V."/>
        </authorList>
    </citation>
    <scope>NUCLEOTIDE SEQUENCE [LARGE SCALE GENOMIC DNA]</scope>
    <source>
        <strain evidence="2 3">CBS 611.86</strain>
    </source>
</reference>
<keyword evidence="3" id="KW-1185">Reference proteome</keyword>
<proteinExistence type="predicted"/>
<feature type="compositionally biased region" description="Basic and acidic residues" evidence="1">
    <location>
        <begin position="276"/>
        <end position="304"/>
    </location>
</feature>
<evidence type="ECO:0000313" key="2">
    <source>
        <dbReference type="EMBL" id="KAF2871958.1"/>
    </source>
</evidence>
<evidence type="ECO:0000256" key="1">
    <source>
        <dbReference type="SAM" id="MobiDB-lite"/>
    </source>
</evidence>
<feature type="compositionally biased region" description="Low complexity" evidence="1">
    <location>
        <begin position="394"/>
        <end position="413"/>
    </location>
</feature>
<gene>
    <name evidence="2" type="ORF">BDV95DRAFT_606529</name>
</gene>
<feature type="compositionally biased region" description="Pro residues" evidence="1">
    <location>
        <begin position="428"/>
        <end position="438"/>
    </location>
</feature>
<accession>A0A7C8M8I9</accession>
<feature type="compositionally biased region" description="Basic and acidic residues" evidence="1">
    <location>
        <begin position="18"/>
        <end position="29"/>
    </location>
</feature>
<feature type="compositionally biased region" description="Basic residues" evidence="1">
    <location>
        <begin position="417"/>
        <end position="427"/>
    </location>
</feature>
<name>A0A7C8M8I9_9PLEO</name>